<accession>A0A0A8ZB78</accession>
<reference evidence="2" key="1">
    <citation type="submission" date="2014-09" db="EMBL/GenBank/DDBJ databases">
        <authorList>
            <person name="Magalhaes I.L.F."/>
            <person name="Oliveira U."/>
            <person name="Santos F.R."/>
            <person name="Vidigal T.H.D.A."/>
            <person name="Brescovit A.D."/>
            <person name="Santos A.J."/>
        </authorList>
    </citation>
    <scope>NUCLEOTIDE SEQUENCE</scope>
    <source>
        <tissue evidence="2">Shoot tissue taken approximately 20 cm above the soil surface</tissue>
    </source>
</reference>
<feature type="compositionally biased region" description="Basic and acidic residues" evidence="1">
    <location>
        <begin position="1"/>
        <end position="13"/>
    </location>
</feature>
<organism evidence="2">
    <name type="scientific">Arundo donax</name>
    <name type="common">Giant reed</name>
    <name type="synonym">Donax arundinaceus</name>
    <dbReference type="NCBI Taxonomy" id="35708"/>
    <lineage>
        <taxon>Eukaryota</taxon>
        <taxon>Viridiplantae</taxon>
        <taxon>Streptophyta</taxon>
        <taxon>Embryophyta</taxon>
        <taxon>Tracheophyta</taxon>
        <taxon>Spermatophyta</taxon>
        <taxon>Magnoliopsida</taxon>
        <taxon>Liliopsida</taxon>
        <taxon>Poales</taxon>
        <taxon>Poaceae</taxon>
        <taxon>PACMAD clade</taxon>
        <taxon>Arundinoideae</taxon>
        <taxon>Arundineae</taxon>
        <taxon>Arundo</taxon>
    </lineage>
</organism>
<dbReference type="EMBL" id="GBRH01262942">
    <property type="protein sequence ID" value="JAD34953.1"/>
    <property type="molecule type" value="Transcribed_RNA"/>
</dbReference>
<proteinExistence type="predicted"/>
<feature type="region of interest" description="Disordered" evidence="1">
    <location>
        <begin position="1"/>
        <end position="20"/>
    </location>
</feature>
<sequence>MRKRQSGESKVRSSVELSQT</sequence>
<dbReference type="AlphaFoldDB" id="A0A0A8ZB78"/>
<evidence type="ECO:0000256" key="1">
    <source>
        <dbReference type="SAM" id="MobiDB-lite"/>
    </source>
</evidence>
<protein>
    <submittedName>
        <fullName evidence="2">Uncharacterized protein</fullName>
    </submittedName>
</protein>
<reference evidence="2" key="2">
    <citation type="journal article" date="2015" name="Data Brief">
        <title>Shoot transcriptome of the giant reed, Arundo donax.</title>
        <authorList>
            <person name="Barrero R.A."/>
            <person name="Guerrero F.D."/>
            <person name="Moolhuijzen P."/>
            <person name="Goolsby J.A."/>
            <person name="Tidwell J."/>
            <person name="Bellgard S.E."/>
            <person name="Bellgard M.I."/>
        </authorList>
    </citation>
    <scope>NUCLEOTIDE SEQUENCE</scope>
    <source>
        <tissue evidence="2">Shoot tissue taken approximately 20 cm above the soil surface</tissue>
    </source>
</reference>
<evidence type="ECO:0000313" key="2">
    <source>
        <dbReference type="EMBL" id="JAD34953.1"/>
    </source>
</evidence>
<name>A0A0A8ZB78_ARUDO</name>